<dbReference type="AlphaFoldDB" id="A0A0D2PCN9"/>
<evidence type="ECO:0000313" key="2">
    <source>
        <dbReference type="Proteomes" id="UP000054270"/>
    </source>
</evidence>
<gene>
    <name evidence="1" type="ORF">HYPSUDRAFT_64064</name>
</gene>
<sequence length="440" mass="50383">MNPRFPPEIFDLFIGALAADHQNPTRIASLKSCSLVSKSFSYSARIHIFSTIVYRGFTLDRVIVPMKMNVLDALRMAIERDSHLAANVRRFEIHLRHKFERDSGETIEGIRAARTCLTRITRALVRAAKQHPSGSKLDTMQLEASGQHAPVPDFSQFWRALGRSYTITTLNLRCIPSFPIHFFIRALPCLQKLEIWRCDLIWSPELPSLLNSNEQELACPLELYVDISMALFYQKPEYGIVDNLRRLLSKLETLQFRSQRSHSMVHANIIKLCKSSLRALTLTADVNFLENLPVSQLLPTLNLGTLSDLQSLSFEIHRCILHCRSWVKVISELLIRASTTQIKAISIHIFPVAASKSYASEITPREYQEDDEAWQMLDAALVRPEFSALRTVDVRFFWPWLENEVPPDAFLPWTSFRPTLPLLYATLSESLRIKHCHKSG</sequence>
<dbReference type="OrthoDB" id="3071455at2759"/>
<accession>A0A0D2PCN9</accession>
<evidence type="ECO:0008006" key="3">
    <source>
        <dbReference type="Google" id="ProtNLM"/>
    </source>
</evidence>
<dbReference type="EMBL" id="KN817528">
    <property type="protein sequence ID" value="KJA26336.1"/>
    <property type="molecule type" value="Genomic_DNA"/>
</dbReference>
<protein>
    <recommendedName>
        <fullName evidence="3">F-box domain-containing protein</fullName>
    </recommendedName>
</protein>
<name>A0A0D2PCN9_HYPSF</name>
<evidence type="ECO:0000313" key="1">
    <source>
        <dbReference type="EMBL" id="KJA26336.1"/>
    </source>
</evidence>
<proteinExistence type="predicted"/>
<reference evidence="2" key="1">
    <citation type="submission" date="2014-04" db="EMBL/GenBank/DDBJ databases">
        <title>Evolutionary Origins and Diversification of the Mycorrhizal Mutualists.</title>
        <authorList>
            <consortium name="DOE Joint Genome Institute"/>
            <consortium name="Mycorrhizal Genomics Consortium"/>
            <person name="Kohler A."/>
            <person name="Kuo A."/>
            <person name="Nagy L.G."/>
            <person name="Floudas D."/>
            <person name="Copeland A."/>
            <person name="Barry K.W."/>
            <person name="Cichocki N."/>
            <person name="Veneault-Fourrey C."/>
            <person name="LaButti K."/>
            <person name="Lindquist E.A."/>
            <person name="Lipzen A."/>
            <person name="Lundell T."/>
            <person name="Morin E."/>
            <person name="Murat C."/>
            <person name="Riley R."/>
            <person name="Ohm R."/>
            <person name="Sun H."/>
            <person name="Tunlid A."/>
            <person name="Henrissat B."/>
            <person name="Grigoriev I.V."/>
            <person name="Hibbett D.S."/>
            <person name="Martin F."/>
        </authorList>
    </citation>
    <scope>NUCLEOTIDE SEQUENCE [LARGE SCALE GENOMIC DNA]</scope>
    <source>
        <strain evidence="2">FD-334 SS-4</strain>
    </source>
</reference>
<keyword evidence="2" id="KW-1185">Reference proteome</keyword>
<organism evidence="1 2">
    <name type="scientific">Hypholoma sublateritium (strain FD-334 SS-4)</name>
    <dbReference type="NCBI Taxonomy" id="945553"/>
    <lineage>
        <taxon>Eukaryota</taxon>
        <taxon>Fungi</taxon>
        <taxon>Dikarya</taxon>
        <taxon>Basidiomycota</taxon>
        <taxon>Agaricomycotina</taxon>
        <taxon>Agaricomycetes</taxon>
        <taxon>Agaricomycetidae</taxon>
        <taxon>Agaricales</taxon>
        <taxon>Agaricineae</taxon>
        <taxon>Strophariaceae</taxon>
        <taxon>Hypholoma</taxon>
    </lineage>
</organism>
<dbReference type="Proteomes" id="UP000054270">
    <property type="component" value="Unassembled WGS sequence"/>
</dbReference>